<dbReference type="GeneID" id="56136106"/>
<evidence type="ECO:0000313" key="3">
    <source>
        <dbReference type="Proteomes" id="UP000320799"/>
    </source>
</evidence>
<feature type="coiled-coil region" evidence="1">
    <location>
        <begin position="351"/>
        <end position="382"/>
    </location>
</feature>
<proteinExistence type="predicted"/>
<keyword evidence="3" id="KW-1185">Reference proteome</keyword>
<sequence length="434" mass="48700">MELPKFRYVEDVIKYLQKMKSDLRESNQVLNQQVKLLAKLARPTEFTIKALSTKTVLATLDQKAKTDRPLSAALETFKISSPGGSDKKKLQNLKRKIDPNAEKVIVPNLKKLKDQYSILADLHQKWQALESIETQMGMQFADSSQTEKARNEIAFIKQAIQQQMQTAFSFLNEVASAHVPKQFKQYVDALAAEVSEHVVHSDAHSFLYINVSPKGSITFTNYLMIQEAMNADGEVAKTLYITVQWVMGSADEDASVKVYLTHDFELPEQLQNSGSGIEVTNVQQAVKAIANLLDLENFSSSLGVIPLALQLKVDPSAIKRSDFSYRDYLDSVTVSDTGLVFKTRKNAGVNKESAIKMAAQLNQEIKEMLQSKKNAKMRAKIEKAGEQYVISFSLDSTAGGITLNLYDIEFMRDKFKLTDNQLRKIALIMQGKVK</sequence>
<reference evidence="2 3" key="1">
    <citation type="submission" date="2019-06" db="EMBL/GenBank/DDBJ databases">
        <authorList>
            <person name="Kincaid V.D."/>
            <person name="Fuller A."/>
            <person name="Hodges K."/>
            <person name="Bansal M."/>
            <person name="Essig J."/>
            <person name="Johnson A."/>
        </authorList>
    </citation>
    <scope>NUCLEOTIDE SEQUENCE [LARGE SCALE GENOMIC DNA]</scope>
</reference>
<dbReference type="KEGG" id="vg:56136106"/>
<name>A0A514CT21_9CAUD</name>
<dbReference type="RefSeq" id="YP_009903830.1">
    <property type="nucleotide sequence ID" value="NC_049849.1"/>
</dbReference>
<dbReference type="EMBL" id="MN094788">
    <property type="protein sequence ID" value="QDH83631.1"/>
    <property type="molecule type" value="Genomic_DNA"/>
</dbReference>
<accession>A0A514CT21</accession>
<keyword evidence="1" id="KW-0175">Coiled coil</keyword>
<evidence type="ECO:0000256" key="1">
    <source>
        <dbReference type="SAM" id="Coils"/>
    </source>
</evidence>
<dbReference type="Proteomes" id="UP000320799">
    <property type="component" value="Segment"/>
</dbReference>
<protein>
    <submittedName>
        <fullName evidence="2">Uncharacterized protein</fullName>
    </submittedName>
</protein>
<evidence type="ECO:0000313" key="2">
    <source>
        <dbReference type="EMBL" id="QDH83631.1"/>
    </source>
</evidence>
<organism evidence="2 3">
    <name type="scientific">Achromobacter phage Motura</name>
    <dbReference type="NCBI Taxonomy" id="2591403"/>
    <lineage>
        <taxon>Viruses</taxon>
        <taxon>Duplodnaviria</taxon>
        <taxon>Heunggongvirae</taxon>
        <taxon>Uroviricota</taxon>
        <taxon>Caudoviricetes</taxon>
        <taxon>Moturavirus</taxon>
        <taxon>Moturavirus motura</taxon>
    </lineage>
</organism>